<evidence type="ECO:0000256" key="1">
    <source>
        <dbReference type="SAM" id="Phobius"/>
    </source>
</evidence>
<reference evidence="2" key="1">
    <citation type="journal article" date="2017" name="Mycologia">
        <title>Fusarium algeriense, sp. nov., a novel toxigenic crown rot pathogen of durum wheat from Algeria is nested in the Fusarium burgessii species complex.</title>
        <authorList>
            <person name="Laraba I."/>
            <person name="Keddad A."/>
            <person name="Boureghda H."/>
            <person name="Abdallah N."/>
            <person name="Vaughan M.M."/>
            <person name="Proctor R.H."/>
            <person name="Busman M."/>
            <person name="O'Donnell K."/>
        </authorList>
    </citation>
    <scope>NUCLEOTIDE SEQUENCE</scope>
    <source>
        <strain evidence="2">NRRL 25174</strain>
    </source>
</reference>
<keyword evidence="3" id="KW-1185">Reference proteome</keyword>
<feature type="transmembrane region" description="Helical" evidence="1">
    <location>
        <begin position="21"/>
        <end position="42"/>
    </location>
</feature>
<dbReference type="OrthoDB" id="2847781at2759"/>
<keyword evidence="1" id="KW-0472">Membrane</keyword>
<evidence type="ECO:0000313" key="3">
    <source>
        <dbReference type="Proteomes" id="UP000730481"/>
    </source>
</evidence>
<reference evidence="2" key="2">
    <citation type="submission" date="2020-02" db="EMBL/GenBank/DDBJ databases">
        <title>Identification and distribution of gene clusters putatively required for synthesis of sphingolipid metabolism inhibitors in phylogenetically diverse species of the filamentous fungus Fusarium.</title>
        <authorList>
            <person name="Kim H.-S."/>
            <person name="Busman M."/>
            <person name="Brown D.W."/>
            <person name="Divon H."/>
            <person name="Uhlig S."/>
            <person name="Proctor R.H."/>
        </authorList>
    </citation>
    <scope>NUCLEOTIDE SEQUENCE</scope>
    <source>
        <strain evidence="2">NRRL 25174</strain>
    </source>
</reference>
<feature type="transmembrane region" description="Helical" evidence="1">
    <location>
        <begin position="111"/>
        <end position="131"/>
    </location>
</feature>
<dbReference type="AlphaFoldDB" id="A0A9P5A4P3"/>
<name>A0A9P5A4P3_9HYPO</name>
<gene>
    <name evidence="2" type="ORF">FBEOM_14025</name>
</gene>
<proteinExistence type="predicted"/>
<keyword evidence="1" id="KW-1133">Transmembrane helix</keyword>
<keyword evidence="1" id="KW-0812">Transmembrane</keyword>
<sequence length="164" mass="18890">MTQPVGRVFDRPPEDRFWIRLSPLHCVANMLLFWGVLLARYVTQPERSWRHYRNELVYRFRDENDNVVQPRHDAERSALGRWILVFLDGILCQTIKLLAMRGIPSTQAAALMFFVSLVLSEVLILSAARLGCSDEGANMESLHTGRPSSRLKCLVLVVMLHMRL</sequence>
<dbReference type="Proteomes" id="UP000730481">
    <property type="component" value="Unassembled WGS sequence"/>
</dbReference>
<evidence type="ECO:0000313" key="2">
    <source>
        <dbReference type="EMBL" id="KAF4332177.1"/>
    </source>
</evidence>
<organism evidence="2 3">
    <name type="scientific">Fusarium beomiforme</name>
    <dbReference type="NCBI Taxonomy" id="44412"/>
    <lineage>
        <taxon>Eukaryota</taxon>
        <taxon>Fungi</taxon>
        <taxon>Dikarya</taxon>
        <taxon>Ascomycota</taxon>
        <taxon>Pezizomycotina</taxon>
        <taxon>Sordariomycetes</taxon>
        <taxon>Hypocreomycetidae</taxon>
        <taxon>Hypocreales</taxon>
        <taxon>Nectriaceae</taxon>
        <taxon>Fusarium</taxon>
        <taxon>Fusarium burgessii species complex</taxon>
    </lineage>
</organism>
<accession>A0A9P5A4P3</accession>
<dbReference type="EMBL" id="PVQB02001140">
    <property type="protein sequence ID" value="KAF4332177.1"/>
    <property type="molecule type" value="Genomic_DNA"/>
</dbReference>
<comment type="caution">
    <text evidence="2">The sequence shown here is derived from an EMBL/GenBank/DDBJ whole genome shotgun (WGS) entry which is preliminary data.</text>
</comment>
<protein>
    <submittedName>
        <fullName evidence="2">Uncharacterized protein</fullName>
    </submittedName>
</protein>